<dbReference type="Proteomes" id="UP001234178">
    <property type="component" value="Unassembled WGS sequence"/>
</dbReference>
<dbReference type="EMBL" id="JAOYFB010000002">
    <property type="protein sequence ID" value="KAK4005700.1"/>
    <property type="molecule type" value="Genomic_DNA"/>
</dbReference>
<evidence type="ECO:0008006" key="3">
    <source>
        <dbReference type="Google" id="ProtNLM"/>
    </source>
</evidence>
<reference evidence="1 2" key="1">
    <citation type="journal article" date="2023" name="Nucleic Acids Res.">
        <title>The hologenome of Daphnia magna reveals possible DNA methylation and microbiome-mediated evolution of the host genome.</title>
        <authorList>
            <person name="Chaturvedi A."/>
            <person name="Li X."/>
            <person name="Dhandapani V."/>
            <person name="Marshall H."/>
            <person name="Kissane S."/>
            <person name="Cuenca-Cambronero M."/>
            <person name="Asole G."/>
            <person name="Calvet F."/>
            <person name="Ruiz-Romero M."/>
            <person name="Marangio P."/>
            <person name="Guigo R."/>
            <person name="Rago D."/>
            <person name="Mirbahai L."/>
            <person name="Eastwood N."/>
            <person name="Colbourne J.K."/>
            <person name="Zhou J."/>
            <person name="Mallon E."/>
            <person name="Orsini L."/>
        </authorList>
    </citation>
    <scope>NUCLEOTIDE SEQUENCE [LARGE SCALE GENOMIC DNA]</scope>
    <source>
        <strain evidence="1">LRV0_1</strain>
    </source>
</reference>
<gene>
    <name evidence="1" type="ORF">OUZ56_010742</name>
</gene>
<proteinExistence type="predicted"/>
<organism evidence="1 2">
    <name type="scientific">Daphnia magna</name>
    <dbReference type="NCBI Taxonomy" id="35525"/>
    <lineage>
        <taxon>Eukaryota</taxon>
        <taxon>Metazoa</taxon>
        <taxon>Ecdysozoa</taxon>
        <taxon>Arthropoda</taxon>
        <taxon>Crustacea</taxon>
        <taxon>Branchiopoda</taxon>
        <taxon>Diplostraca</taxon>
        <taxon>Cladocera</taxon>
        <taxon>Anomopoda</taxon>
        <taxon>Daphniidae</taxon>
        <taxon>Daphnia</taxon>
    </lineage>
</organism>
<accession>A0ABQ9YYH3</accession>
<comment type="caution">
    <text evidence="1">The sequence shown here is derived from an EMBL/GenBank/DDBJ whole genome shotgun (WGS) entry which is preliminary data.</text>
</comment>
<sequence length="212" mass="23414">MSGSRVTRVSYKLSELAKSLPEVEFKSYCEKIEELKCNDPLVIDLHLYKSGSDLKKLIPPITRDHLILYLIVERRGSDFEKVEAVNNLLASEQYLTNTFSDKLLAFPLTNGTVIIRSHITHSQTLSAKPATPWAALLSDGKIFAAFCDCVAGLGCSCIHVSALLQQAIAHTKEENSTSSNNVQIVNPKPIIPVTSLPCKWNRPGKGPVSYKF</sequence>
<protein>
    <recommendedName>
        <fullName evidence="3">SWIM-type domain-containing protein</fullName>
    </recommendedName>
</protein>
<evidence type="ECO:0000313" key="2">
    <source>
        <dbReference type="Proteomes" id="UP001234178"/>
    </source>
</evidence>
<name>A0ABQ9YYH3_9CRUS</name>
<dbReference type="PANTHER" id="PTHR47526">
    <property type="entry name" value="ATP-DEPENDENT DNA HELICASE"/>
    <property type="match status" value="1"/>
</dbReference>
<evidence type="ECO:0000313" key="1">
    <source>
        <dbReference type="EMBL" id="KAK4005700.1"/>
    </source>
</evidence>
<dbReference type="PANTHER" id="PTHR47526:SF3">
    <property type="entry name" value="PHD-TYPE DOMAIN-CONTAINING PROTEIN"/>
    <property type="match status" value="1"/>
</dbReference>
<keyword evidence="2" id="KW-1185">Reference proteome</keyword>